<evidence type="ECO:0000313" key="1">
    <source>
        <dbReference type="EMBL" id="MED6146999.1"/>
    </source>
</evidence>
<sequence>MAEGPPAATISRDVSLCPTWKQRPHSAYYSRWSAIAISRVVSFAGPSRPRLTGFESIPLLTESTRLGCKFLKPSKSKSSSRLANMANRFKNLVLATAQKRIGSALTSSRFCALIQSSFEKTFSRIDSREVRIDLRKTFYPPFENESVRLMSESTQNS</sequence>
<protein>
    <submittedName>
        <fullName evidence="1">Uncharacterized protein</fullName>
    </submittedName>
</protein>
<gene>
    <name evidence="1" type="ORF">PIB30_039957</name>
</gene>
<dbReference type="Proteomes" id="UP001341840">
    <property type="component" value="Unassembled WGS sequence"/>
</dbReference>
<accession>A0ABU6TEM9</accession>
<name>A0ABU6TEM9_9FABA</name>
<organism evidence="1 2">
    <name type="scientific">Stylosanthes scabra</name>
    <dbReference type="NCBI Taxonomy" id="79078"/>
    <lineage>
        <taxon>Eukaryota</taxon>
        <taxon>Viridiplantae</taxon>
        <taxon>Streptophyta</taxon>
        <taxon>Embryophyta</taxon>
        <taxon>Tracheophyta</taxon>
        <taxon>Spermatophyta</taxon>
        <taxon>Magnoliopsida</taxon>
        <taxon>eudicotyledons</taxon>
        <taxon>Gunneridae</taxon>
        <taxon>Pentapetalae</taxon>
        <taxon>rosids</taxon>
        <taxon>fabids</taxon>
        <taxon>Fabales</taxon>
        <taxon>Fabaceae</taxon>
        <taxon>Papilionoideae</taxon>
        <taxon>50 kb inversion clade</taxon>
        <taxon>dalbergioids sensu lato</taxon>
        <taxon>Dalbergieae</taxon>
        <taxon>Pterocarpus clade</taxon>
        <taxon>Stylosanthes</taxon>
    </lineage>
</organism>
<reference evidence="1 2" key="1">
    <citation type="journal article" date="2023" name="Plants (Basel)">
        <title>Bridging the Gap: Combining Genomics and Transcriptomics Approaches to Understand Stylosanthes scabra, an Orphan Legume from the Brazilian Caatinga.</title>
        <authorList>
            <person name="Ferreira-Neto J.R.C."/>
            <person name="da Silva M.D."/>
            <person name="Binneck E."/>
            <person name="de Melo N.F."/>
            <person name="da Silva R.H."/>
            <person name="de Melo A.L.T.M."/>
            <person name="Pandolfi V."/>
            <person name="Bustamante F.O."/>
            <person name="Brasileiro-Vidal A.C."/>
            <person name="Benko-Iseppon A.M."/>
        </authorList>
    </citation>
    <scope>NUCLEOTIDE SEQUENCE [LARGE SCALE GENOMIC DNA]</scope>
    <source>
        <tissue evidence="1">Leaves</tissue>
    </source>
</reference>
<comment type="caution">
    <text evidence="1">The sequence shown here is derived from an EMBL/GenBank/DDBJ whole genome shotgun (WGS) entry which is preliminary data.</text>
</comment>
<evidence type="ECO:0000313" key="2">
    <source>
        <dbReference type="Proteomes" id="UP001341840"/>
    </source>
</evidence>
<proteinExistence type="predicted"/>
<dbReference type="EMBL" id="JASCZI010090834">
    <property type="protein sequence ID" value="MED6146999.1"/>
    <property type="molecule type" value="Genomic_DNA"/>
</dbReference>
<keyword evidence="2" id="KW-1185">Reference proteome</keyword>